<dbReference type="InterPro" id="IPR007657">
    <property type="entry name" value="Glycosyltransferase_61"/>
</dbReference>
<protein>
    <recommendedName>
        <fullName evidence="9">Glycosyltransferase 61 catalytic domain-containing protein</fullName>
    </recommendedName>
</protein>
<dbReference type="Proteomes" id="UP001396334">
    <property type="component" value="Unassembled WGS sequence"/>
</dbReference>
<evidence type="ECO:0000256" key="2">
    <source>
        <dbReference type="ARBA" id="ARBA00022676"/>
    </source>
</evidence>
<gene>
    <name evidence="10" type="ORF">V6N11_081176</name>
</gene>
<evidence type="ECO:0000259" key="9">
    <source>
        <dbReference type="Pfam" id="PF04577"/>
    </source>
</evidence>
<evidence type="ECO:0000256" key="7">
    <source>
        <dbReference type="ARBA" id="ARBA00023180"/>
    </source>
</evidence>
<evidence type="ECO:0000256" key="4">
    <source>
        <dbReference type="ARBA" id="ARBA00022692"/>
    </source>
</evidence>
<keyword evidence="11" id="KW-1185">Reference proteome</keyword>
<feature type="region of interest" description="Disordered" evidence="8">
    <location>
        <begin position="417"/>
        <end position="437"/>
    </location>
</feature>
<keyword evidence="3" id="KW-0808">Transferase</keyword>
<evidence type="ECO:0000256" key="5">
    <source>
        <dbReference type="ARBA" id="ARBA00022989"/>
    </source>
</evidence>
<name>A0ABR2QJ29_9ROSI</name>
<keyword evidence="2" id="KW-0328">Glycosyltransferase</keyword>
<reference evidence="10 11" key="1">
    <citation type="journal article" date="2024" name="G3 (Bethesda)">
        <title>Genome assembly of Hibiscus sabdariffa L. provides insights into metabolisms of medicinal natural products.</title>
        <authorList>
            <person name="Kim T."/>
        </authorList>
    </citation>
    <scope>NUCLEOTIDE SEQUENCE [LARGE SCALE GENOMIC DNA]</scope>
    <source>
        <strain evidence="10">TK-2024</strain>
        <tissue evidence="10">Old leaves</tissue>
    </source>
</reference>
<sequence length="437" mass="49808">MDKSSPRPKSFRQDNNLCYFPKLCLYMLLLCSTLLLLSQIQSLQQSRNLVFKYITLATQDPGSISQKLRLRDSVTFLPLKDVRFANQPLDGHTWFMSSMNDTHEEGEVPHQHFPSESSKGRLLCLKGRDTHDGSWNYYALAWPQALPSNATLMKGLTFEQQLPNPRQMGALLSGRAEVQDGAWLNTLTEATFGQAPYIEGFKDIEDDSRPVCFEKAVVMRHNEAGMSMERRLQVYDHVRCKARVYCNVSLETRANQDIGMTLLMRTGARSFRNHTAVIGIFEKECNKVKGCRLMVAYSNNLTVCQQVKLMSLTDILISPHGAQLTNMFLMDRNSSVMEFFPKGWLKVAGVGQYVYHWLASWSGMRHQGAWRDPDGENCPYSFDNSRCMSFYKNGLIRHNETQFAEWARNVLNDVKTKKSEEEASKQGSAPIKTCDCS</sequence>
<evidence type="ECO:0000256" key="1">
    <source>
        <dbReference type="ARBA" id="ARBA00004323"/>
    </source>
</evidence>
<feature type="domain" description="Glycosyltransferase 61 catalytic" evidence="9">
    <location>
        <begin position="259"/>
        <end position="337"/>
    </location>
</feature>
<dbReference type="Pfam" id="PF04577">
    <property type="entry name" value="Glyco_transf_61"/>
    <property type="match status" value="1"/>
</dbReference>
<accession>A0ABR2QJ29</accession>
<dbReference type="EMBL" id="JBBPBN010000037">
    <property type="protein sequence ID" value="KAK9000687.1"/>
    <property type="molecule type" value="Genomic_DNA"/>
</dbReference>
<keyword evidence="7" id="KW-0325">Glycoprotein</keyword>
<keyword evidence="5" id="KW-1133">Transmembrane helix</keyword>
<evidence type="ECO:0000313" key="11">
    <source>
        <dbReference type="Proteomes" id="UP001396334"/>
    </source>
</evidence>
<keyword evidence="6" id="KW-0472">Membrane</keyword>
<keyword evidence="4" id="KW-0812">Transmembrane</keyword>
<dbReference type="PANTHER" id="PTHR20961">
    <property type="entry name" value="GLYCOSYLTRANSFERASE"/>
    <property type="match status" value="1"/>
</dbReference>
<comment type="subcellular location">
    <subcellularLocation>
        <location evidence="1">Golgi apparatus membrane</location>
        <topology evidence="1">Single-pass type II membrane protein</topology>
    </subcellularLocation>
</comment>
<evidence type="ECO:0000256" key="6">
    <source>
        <dbReference type="ARBA" id="ARBA00023136"/>
    </source>
</evidence>
<dbReference type="PANTHER" id="PTHR20961:SF38">
    <property type="entry name" value="PROTEIN O-LINKED-MANNOSE BETA-1,4-N-ACETYLGLUCOSAMINYLTRANSFERASE 2"/>
    <property type="match status" value="1"/>
</dbReference>
<evidence type="ECO:0000256" key="8">
    <source>
        <dbReference type="SAM" id="MobiDB-lite"/>
    </source>
</evidence>
<comment type="caution">
    <text evidence="10">The sequence shown here is derived from an EMBL/GenBank/DDBJ whole genome shotgun (WGS) entry which is preliminary data.</text>
</comment>
<dbReference type="InterPro" id="IPR049625">
    <property type="entry name" value="Glyco_transf_61_cat"/>
</dbReference>
<organism evidence="10 11">
    <name type="scientific">Hibiscus sabdariffa</name>
    <name type="common">roselle</name>
    <dbReference type="NCBI Taxonomy" id="183260"/>
    <lineage>
        <taxon>Eukaryota</taxon>
        <taxon>Viridiplantae</taxon>
        <taxon>Streptophyta</taxon>
        <taxon>Embryophyta</taxon>
        <taxon>Tracheophyta</taxon>
        <taxon>Spermatophyta</taxon>
        <taxon>Magnoliopsida</taxon>
        <taxon>eudicotyledons</taxon>
        <taxon>Gunneridae</taxon>
        <taxon>Pentapetalae</taxon>
        <taxon>rosids</taxon>
        <taxon>malvids</taxon>
        <taxon>Malvales</taxon>
        <taxon>Malvaceae</taxon>
        <taxon>Malvoideae</taxon>
        <taxon>Hibiscus</taxon>
    </lineage>
</organism>
<evidence type="ECO:0000256" key="3">
    <source>
        <dbReference type="ARBA" id="ARBA00022679"/>
    </source>
</evidence>
<evidence type="ECO:0000313" key="10">
    <source>
        <dbReference type="EMBL" id="KAK9000687.1"/>
    </source>
</evidence>
<proteinExistence type="predicted"/>